<feature type="compositionally biased region" description="Polar residues" evidence="1">
    <location>
        <begin position="51"/>
        <end position="60"/>
    </location>
</feature>
<evidence type="ECO:0000313" key="3">
    <source>
        <dbReference type="Proteomes" id="UP000321331"/>
    </source>
</evidence>
<gene>
    <name evidence="2" type="ORF">FocTR4_00001125</name>
</gene>
<accession>A0A5C6T0T6</accession>
<proteinExistence type="predicted"/>
<dbReference type="EMBL" id="VMNF01000007">
    <property type="protein sequence ID" value="TXC03988.1"/>
    <property type="molecule type" value="Genomic_DNA"/>
</dbReference>
<reference evidence="2 3" key="1">
    <citation type="submission" date="2019-07" db="EMBL/GenBank/DDBJ databases">
        <title>The First High-Quality Draft Genome Sequence of the Causal Agent of the Current Panama Disease Epidemic.</title>
        <authorList>
            <person name="Warmington R.J."/>
            <person name="Kay W."/>
            <person name="Jeffries A."/>
            <person name="Bebber D."/>
            <person name="Moore K."/>
            <person name="Studholme D.J."/>
        </authorList>
    </citation>
    <scope>NUCLEOTIDE SEQUENCE [LARGE SCALE GENOMIC DNA]</scope>
    <source>
        <strain evidence="2 3">TR4</strain>
    </source>
</reference>
<sequence>MLVRESWHRATTGLREEETVVIGNSRRGHTNWTMGWGIDDITPCSLPPTGERNSYHNGCSETGRGVEQTLPSSRSKNRKTKVKVPPRGIKLDEIQLMTKKS</sequence>
<name>A0A5C6T0T6_FUSOC</name>
<feature type="compositionally biased region" description="Basic residues" evidence="1">
    <location>
        <begin position="75"/>
        <end position="84"/>
    </location>
</feature>
<comment type="caution">
    <text evidence="2">The sequence shown here is derived from an EMBL/GenBank/DDBJ whole genome shotgun (WGS) entry which is preliminary data.</text>
</comment>
<dbReference type="Proteomes" id="UP000321331">
    <property type="component" value="Unassembled WGS sequence"/>
</dbReference>
<evidence type="ECO:0000256" key="1">
    <source>
        <dbReference type="SAM" id="MobiDB-lite"/>
    </source>
</evidence>
<protein>
    <submittedName>
        <fullName evidence="2">Uncharacterized protein</fullName>
    </submittedName>
</protein>
<evidence type="ECO:0000313" key="2">
    <source>
        <dbReference type="EMBL" id="TXC03988.1"/>
    </source>
</evidence>
<feature type="region of interest" description="Disordered" evidence="1">
    <location>
        <begin position="47"/>
        <end position="84"/>
    </location>
</feature>
<organism evidence="2 3">
    <name type="scientific">Fusarium oxysporum f. sp. cubense</name>
    <dbReference type="NCBI Taxonomy" id="61366"/>
    <lineage>
        <taxon>Eukaryota</taxon>
        <taxon>Fungi</taxon>
        <taxon>Dikarya</taxon>
        <taxon>Ascomycota</taxon>
        <taxon>Pezizomycotina</taxon>
        <taxon>Sordariomycetes</taxon>
        <taxon>Hypocreomycetidae</taxon>
        <taxon>Hypocreales</taxon>
        <taxon>Nectriaceae</taxon>
        <taxon>Fusarium</taxon>
        <taxon>Fusarium oxysporum species complex</taxon>
    </lineage>
</organism>
<dbReference type="AlphaFoldDB" id="A0A5C6T0T6"/>